<evidence type="ECO:0000313" key="2">
    <source>
        <dbReference type="EMBL" id="SEO70477.1"/>
    </source>
</evidence>
<protein>
    <submittedName>
        <fullName evidence="2">TRAP transporter solute receptor, TAXI family</fullName>
    </submittedName>
</protein>
<proteinExistence type="predicted"/>
<keyword evidence="1" id="KW-0732">Signal</keyword>
<dbReference type="AlphaFoldDB" id="A0A1H8RVZ5"/>
<feature type="signal peptide" evidence="1">
    <location>
        <begin position="1"/>
        <end position="29"/>
    </location>
</feature>
<sequence length="392" mass="43283">MHKTKSLLHTSGVAATGLALAVGSGIASADIELPGTLIWSAYPTGTTGYAQSVGIGQVLQNEYDVNLRVIPGRNDVSRLEPLRRGRADFSAGGTEAVAAQEAQFNFAERAWGPQRTRVLMWSISDACSFTIAAAGDAGIDEVSDMEGKRVAWVQGAPTLNYGMEYLLSYADLTWDDVERVEVGGYMGAVEGIIENRVDAMGGSCDSAPFQRINASARGLNFPEFPHDNEAGLERISQYASWLVPHRSTSNVGMDSDQEIEVVTGPYPMLISMHDADEDVVYNMTKAMHKHYEEYKDSAPGAEGWDVERMDLTSMPMPFHEGAIRYLEEIGVWSDEAQENHEEALKRQDVLAEAWERHLEDAPTDRDAFQEAWMQTRHDALEEAGLPTLRSFW</sequence>
<feature type="chain" id="PRO_5011703485" evidence="1">
    <location>
        <begin position="30"/>
        <end position="392"/>
    </location>
</feature>
<evidence type="ECO:0000313" key="3">
    <source>
        <dbReference type="Proteomes" id="UP000199657"/>
    </source>
</evidence>
<dbReference type="Pfam" id="PF16868">
    <property type="entry name" value="NMT1_3"/>
    <property type="match status" value="1"/>
</dbReference>
<dbReference type="InterPro" id="IPR011852">
    <property type="entry name" value="TRAP_TAXI"/>
</dbReference>
<dbReference type="PANTHER" id="PTHR42941:SF1">
    <property type="entry name" value="SLL1037 PROTEIN"/>
    <property type="match status" value="1"/>
</dbReference>
<accession>A0A1H8RVZ5</accession>
<dbReference type="NCBIfam" id="TIGR02122">
    <property type="entry name" value="TRAP_TAXI"/>
    <property type="match status" value="1"/>
</dbReference>
<keyword evidence="3" id="KW-1185">Reference proteome</keyword>
<dbReference type="PANTHER" id="PTHR42941">
    <property type="entry name" value="SLL1037 PROTEIN"/>
    <property type="match status" value="1"/>
</dbReference>
<gene>
    <name evidence="2" type="ORF">SAMN04488052_102291</name>
</gene>
<evidence type="ECO:0000256" key="1">
    <source>
        <dbReference type="SAM" id="SignalP"/>
    </source>
</evidence>
<keyword evidence="2" id="KW-0675">Receptor</keyword>
<name>A0A1H8RVZ5_9GAMM</name>
<dbReference type="EMBL" id="FOEG01000002">
    <property type="protein sequence ID" value="SEO70477.1"/>
    <property type="molecule type" value="Genomic_DNA"/>
</dbReference>
<dbReference type="RefSeq" id="WP_171909835.1">
    <property type="nucleotide sequence ID" value="NZ_FOEG01000002.1"/>
</dbReference>
<dbReference type="Proteomes" id="UP000199657">
    <property type="component" value="Unassembled WGS sequence"/>
</dbReference>
<reference evidence="2 3" key="1">
    <citation type="submission" date="2016-10" db="EMBL/GenBank/DDBJ databases">
        <authorList>
            <person name="de Groot N.N."/>
        </authorList>
    </citation>
    <scope>NUCLEOTIDE SEQUENCE [LARGE SCALE GENOMIC DNA]</scope>
    <source>
        <strain evidence="2 3">CGMCC 1.6291</strain>
    </source>
</reference>
<organism evidence="2 3">
    <name type="scientific">Aquisalimonas asiatica</name>
    <dbReference type="NCBI Taxonomy" id="406100"/>
    <lineage>
        <taxon>Bacteria</taxon>
        <taxon>Pseudomonadati</taxon>
        <taxon>Pseudomonadota</taxon>
        <taxon>Gammaproteobacteria</taxon>
        <taxon>Chromatiales</taxon>
        <taxon>Ectothiorhodospiraceae</taxon>
        <taxon>Aquisalimonas</taxon>
    </lineage>
</organism>
<dbReference type="SUPFAM" id="SSF53850">
    <property type="entry name" value="Periplasmic binding protein-like II"/>
    <property type="match status" value="1"/>
</dbReference>
<dbReference type="STRING" id="406100.SAMN04488052_102291"/>
<dbReference type="Gene3D" id="3.40.190.10">
    <property type="entry name" value="Periplasmic binding protein-like II"/>
    <property type="match status" value="2"/>
</dbReference>